<organism evidence="3">
    <name type="scientific">Opuntia streptacantha</name>
    <name type="common">Prickly pear cactus</name>
    <name type="synonym">Opuntia cardona</name>
    <dbReference type="NCBI Taxonomy" id="393608"/>
    <lineage>
        <taxon>Eukaryota</taxon>
        <taxon>Viridiplantae</taxon>
        <taxon>Streptophyta</taxon>
        <taxon>Embryophyta</taxon>
        <taxon>Tracheophyta</taxon>
        <taxon>Spermatophyta</taxon>
        <taxon>Magnoliopsida</taxon>
        <taxon>eudicotyledons</taxon>
        <taxon>Gunneridae</taxon>
        <taxon>Pentapetalae</taxon>
        <taxon>Caryophyllales</taxon>
        <taxon>Cactineae</taxon>
        <taxon>Cactaceae</taxon>
        <taxon>Opuntioideae</taxon>
        <taxon>Opuntia</taxon>
    </lineage>
</organism>
<feature type="transmembrane region" description="Helical" evidence="2">
    <location>
        <begin position="421"/>
        <end position="449"/>
    </location>
</feature>
<dbReference type="PANTHER" id="PTHR33868:SF2">
    <property type="entry name" value="EXPRESSED PROTEIN"/>
    <property type="match status" value="1"/>
</dbReference>
<evidence type="ECO:0000256" key="1">
    <source>
        <dbReference type="SAM" id="MobiDB-lite"/>
    </source>
</evidence>
<evidence type="ECO:0000313" key="3">
    <source>
        <dbReference type="EMBL" id="MBA4663973.1"/>
    </source>
</evidence>
<feature type="region of interest" description="Disordered" evidence="1">
    <location>
        <begin position="282"/>
        <end position="308"/>
    </location>
</feature>
<dbReference type="AlphaFoldDB" id="A0A7C9AE49"/>
<keyword evidence="2" id="KW-1133">Transmembrane helix</keyword>
<dbReference type="EMBL" id="GISG01222363">
    <property type="protein sequence ID" value="MBA4663974.1"/>
    <property type="molecule type" value="Transcribed_RNA"/>
</dbReference>
<feature type="region of interest" description="Disordered" evidence="1">
    <location>
        <begin position="35"/>
        <end position="66"/>
    </location>
</feature>
<dbReference type="PANTHER" id="PTHR33868">
    <property type="entry name" value="EXPRESSED PROTEIN"/>
    <property type="match status" value="1"/>
</dbReference>
<keyword evidence="2" id="KW-0812">Transmembrane</keyword>
<name>A0A7C9AE49_OPUST</name>
<keyword evidence="2" id="KW-0472">Membrane</keyword>
<protein>
    <submittedName>
        <fullName evidence="3">Uncharacterized protein</fullName>
    </submittedName>
</protein>
<dbReference type="EMBL" id="GISG01222362">
    <property type="protein sequence ID" value="MBA4663973.1"/>
    <property type="molecule type" value="Transcribed_RNA"/>
</dbReference>
<proteinExistence type="predicted"/>
<reference evidence="3" key="2">
    <citation type="submission" date="2020-07" db="EMBL/GenBank/DDBJ databases">
        <authorList>
            <person name="Vera ALvarez R."/>
            <person name="Arias-Moreno D.M."/>
            <person name="Jimenez-Jacinto V."/>
            <person name="Jimenez-Bremont J.F."/>
            <person name="Swaminathan K."/>
            <person name="Moose S.P."/>
            <person name="Guerrero-Gonzalez M.L."/>
            <person name="Marino-Ramirez L."/>
            <person name="Landsman D."/>
            <person name="Rodriguez-Kessler M."/>
            <person name="Delgado-Sanchez P."/>
        </authorList>
    </citation>
    <scope>NUCLEOTIDE SEQUENCE</scope>
    <source>
        <tissue evidence="3">Cladode</tissue>
    </source>
</reference>
<reference evidence="3" key="1">
    <citation type="journal article" date="2013" name="J. Plant Res.">
        <title>Effect of fungi and light on seed germination of three Opuntia species from semiarid lands of central Mexico.</title>
        <authorList>
            <person name="Delgado-Sanchez P."/>
            <person name="Jimenez-Bremont J.F."/>
            <person name="Guerrero-Gonzalez Mde L."/>
            <person name="Flores J."/>
        </authorList>
    </citation>
    <scope>NUCLEOTIDE SEQUENCE</scope>
    <source>
        <tissue evidence="3">Cladode</tissue>
    </source>
</reference>
<feature type="region of interest" description="Disordered" evidence="1">
    <location>
        <begin position="393"/>
        <end position="415"/>
    </location>
</feature>
<sequence length="452" mass="50532">MAAAEARTAWQRAANRYFVQEDAKRAPRLAYCPSSALLSKQTDTGPPNSGSDPDHRSAGFMPSNRTSYSNLPPDAKWWLQMEPNYGLHRGLNLEQSKPTTTTETSITDSSVTEIAPMCKENIYGVDCEDLESFVDVKKSSESQMEEISVVDGKIDQDFLDIKNMKDYYEFLGMDTDGGSVCHQTSEFSSAADSLIGEEKVPWWHVTDKEELASFVAQKSLNHIENCDLPPPQKMCVRKEQYKPGSLVNHDESLLSSVDSLDRISLPSGESIRKHWSSLKEGPMHVEGAGAEPLRSNSSGAPEKGRTPISDPCRAKLLEALCHSQTRAREAETAAKQAYTEKEHLLKLFFRQASHLFAYKQWFKLLQLETLLLQSTKGDSSPLTAFPDSLPWMPQKPRKLPKNWQKSTKAKRRKRSSEENDIGKYCVAFAVGFTLVGAGLILGWTVGWLFPAF</sequence>
<evidence type="ECO:0000256" key="2">
    <source>
        <dbReference type="SAM" id="Phobius"/>
    </source>
</evidence>
<accession>A0A7C9AE49</accession>
<feature type="compositionally biased region" description="Polar residues" evidence="1">
    <location>
        <begin position="36"/>
        <end position="51"/>
    </location>
</feature>